<accession>N1J541</accession>
<name>N1J541_BLUG1</name>
<protein>
    <submittedName>
        <fullName evidence="1">CSEP0284 putative effector protein</fullName>
    </submittedName>
</protein>
<dbReference type="AlphaFoldDB" id="N1J541"/>
<keyword evidence="2" id="KW-1185">Reference proteome</keyword>
<evidence type="ECO:0000313" key="1">
    <source>
        <dbReference type="EMBL" id="CCU74386.1"/>
    </source>
</evidence>
<dbReference type="HOGENOM" id="CLU_1094103_0_0_1"/>
<proteinExistence type="predicted"/>
<dbReference type="Proteomes" id="UP000015441">
    <property type="component" value="Unassembled WGS sequence"/>
</dbReference>
<gene>
    <name evidence="1" type="ORF">BGHDH14_bghG000281000003001</name>
</gene>
<comment type="caution">
    <text evidence="1">The sequence shown here is derived from an EMBL/GenBank/DDBJ whole genome shotgun (WGS) entry which is preliminary data.</text>
</comment>
<sequence length="286" mass="32607">MHCQFLVISPLLIFGKGDSYRFHIIKPFEAGSTNHYLRYEGTPTTPYQIPEGVAGKELHKKSKDHLMYKFCGERKETLLSLENHFEANIHRKSDVVIDSADEDPAYQECSKEINAQLVGITLINMSAISKNRLPPCTIKMLIRDISYRRAKAYGPYKKYSHQASAKIALQWDEFIPYGELLDKKDPVMTKTIRGKLTHLVYIAGFLKLVTQLPGKKGYKITPALGDLPGNEIYKFLENSEWSQTKTDGVEENETVTSPRREMVSRWNILALACEQHSKFGASYNEV</sequence>
<dbReference type="EMBL" id="CAUH01000281">
    <property type="protein sequence ID" value="CCU74386.1"/>
    <property type="molecule type" value="Genomic_DNA"/>
</dbReference>
<dbReference type="InParanoid" id="N1J541"/>
<reference evidence="1 2" key="1">
    <citation type="journal article" date="2010" name="Science">
        <title>Genome expansion and gene loss in powdery mildew fungi reveal tradeoffs in extreme parasitism.</title>
        <authorList>
            <person name="Spanu P.D."/>
            <person name="Abbott J.C."/>
            <person name="Amselem J."/>
            <person name="Burgis T.A."/>
            <person name="Soanes D.M."/>
            <person name="Stueber K."/>
            <person name="Ver Loren van Themaat E."/>
            <person name="Brown J.K.M."/>
            <person name="Butcher S.A."/>
            <person name="Gurr S.J."/>
            <person name="Lebrun M.-H."/>
            <person name="Ridout C.J."/>
            <person name="Schulze-Lefert P."/>
            <person name="Talbot N.J."/>
            <person name="Ahmadinejad N."/>
            <person name="Ametz C."/>
            <person name="Barton G.R."/>
            <person name="Benjdia M."/>
            <person name="Bidzinski P."/>
            <person name="Bindschedler L.V."/>
            <person name="Both M."/>
            <person name="Brewer M.T."/>
            <person name="Cadle-Davidson L."/>
            <person name="Cadle-Davidson M.M."/>
            <person name="Collemare J."/>
            <person name="Cramer R."/>
            <person name="Frenkel O."/>
            <person name="Godfrey D."/>
            <person name="Harriman J."/>
            <person name="Hoede C."/>
            <person name="King B.C."/>
            <person name="Klages S."/>
            <person name="Kleemann J."/>
            <person name="Knoll D."/>
            <person name="Koti P.S."/>
            <person name="Kreplak J."/>
            <person name="Lopez-Ruiz F.J."/>
            <person name="Lu X."/>
            <person name="Maekawa T."/>
            <person name="Mahanil S."/>
            <person name="Micali C."/>
            <person name="Milgroom M.G."/>
            <person name="Montana G."/>
            <person name="Noir S."/>
            <person name="O'Connell R.J."/>
            <person name="Oberhaensli S."/>
            <person name="Parlange F."/>
            <person name="Pedersen C."/>
            <person name="Quesneville H."/>
            <person name="Reinhardt R."/>
            <person name="Rott M."/>
            <person name="Sacristan S."/>
            <person name="Schmidt S.M."/>
            <person name="Schoen M."/>
            <person name="Skamnioti P."/>
            <person name="Sommer H."/>
            <person name="Stephens A."/>
            <person name="Takahara H."/>
            <person name="Thordal-Christensen H."/>
            <person name="Vigouroux M."/>
            <person name="Wessling R."/>
            <person name="Wicker T."/>
            <person name="Panstruga R."/>
        </authorList>
    </citation>
    <scope>NUCLEOTIDE SEQUENCE [LARGE SCALE GENOMIC DNA]</scope>
    <source>
        <strain evidence="1">DH14</strain>
    </source>
</reference>
<organism evidence="1 2">
    <name type="scientific">Blumeria graminis f. sp. hordei (strain DH14)</name>
    <name type="common">Barley powdery mildew</name>
    <name type="synonym">Oidium monilioides f. sp. hordei</name>
    <dbReference type="NCBI Taxonomy" id="546991"/>
    <lineage>
        <taxon>Eukaryota</taxon>
        <taxon>Fungi</taxon>
        <taxon>Dikarya</taxon>
        <taxon>Ascomycota</taxon>
        <taxon>Pezizomycotina</taxon>
        <taxon>Leotiomycetes</taxon>
        <taxon>Erysiphales</taxon>
        <taxon>Erysiphaceae</taxon>
        <taxon>Blumeria</taxon>
        <taxon>Blumeria hordei</taxon>
    </lineage>
</organism>
<evidence type="ECO:0000313" key="2">
    <source>
        <dbReference type="Proteomes" id="UP000015441"/>
    </source>
</evidence>